<dbReference type="PANTHER" id="PTHR12623:SF6">
    <property type="entry name" value="NGFI-A-BINDING PROTEIN 2"/>
    <property type="match status" value="1"/>
</dbReference>
<dbReference type="GO" id="GO:0045892">
    <property type="term" value="P:negative regulation of DNA-templated transcription"/>
    <property type="evidence" value="ECO:0007669"/>
    <property type="project" value="InterPro"/>
</dbReference>
<keyword evidence="6" id="KW-0804">Transcription</keyword>
<dbReference type="Pfam" id="PF04904">
    <property type="entry name" value="SAM_NCD1"/>
    <property type="match status" value="1"/>
</dbReference>
<keyword evidence="5" id="KW-0805">Transcription regulation</keyword>
<dbReference type="InterPro" id="IPR039040">
    <property type="entry name" value="NAB_fam"/>
</dbReference>
<gene>
    <name evidence="11" type="ORF">JZ751_018055</name>
</gene>
<dbReference type="InterPro" id="IPR006989">
    <property type="entry name" value="NAB_co-repressor_dom"/>
</dbReference>
<dbReference type="GO" id="GO:0003712">
    <property type="term" value="F:transcription coregulator activity"/>
    <property type="evidence" value="ECO:0007669"/>
    <property type="project" value="InterPro"/>
</dbReference>
<evidence type="ECO:0000313" key="12">
    <source>
        <dbReference type="Proteomes" id="UP000824540"/>
    </source>
</evidence>
<feature type="domain" description="NAB co-repressor" evidence="10">
    <location>
        <begin position="207"/>
        <end position="252"/>
    </location>
</feature>
<organism evidence="11 12">
    <name type="scientific">Albula glossodonta</name>
    <name type="common">roundjaw bonefish</name>
    <dbReference type="NCBI Taxonomy" id="121402"/>
    <lineage>
        <taxon>Eukaryota</taxon>
        <taxon>Metazoa</taxon>
        <taxon>Chordata</taxon>
        <taxon>Craniata</taxon>
        <taxon>Vertebrata</taxon>
        <taxon>Euteleostomi</taxon>
        <taxon>Actinopterygii</taxon>
        <taxon>Neopterygii</taxon>
        <taxon>Teleostei</taxon>
        <taxon>Albuliformes</taxon>
        <taxon>Albulidae</taxon>
        <taxon>Albula</taxon>
    </lineage>
</organism>
<dbReference type="InterPro" id="IPR038398">
    <property type="entry name" value="NCD2_sf"/>
</dbReference>
<keyword evidence="7" id="KW-0539">Nucleus</keyword>
<evidence type="ECO:0000313" key="11">
    <source>
        <dbReference type="EMBL" id="KAG9353456.1"/>
    </source>
</evidence>
<feature type="domain" description="Nab N-terminal" evidence="9">
    <location>
        <begin position="3"/>
        <end position="81"/>
    </location>
</feature>
<reference evidence="11" key="1">
    <citation type="thesis" date="2021" institute="BYU ScholarsArchive" country="Provo, UT, USA">
        <title>Applications of and Algorithms for Genome Assembly and Genomic Analyses with an Emphasis on Marine Teleosts.</title>
        <authorList>
            <person name="Pickett B.D."/>
        </authorList>
    </citation>
    <scope>NUCLEOTIDE SEQUENCE</scope>
    <source>
        <strain evidence="11">HI-2016</strain>
    </source>
</reference>
<dbReference type="InterPro" id="IPR006988">
    <property type="entry name" value="Nab_N"/>
</dbReference>
<proteinExistence type="inferred from homology"/>
<keyword evidence="4" id="KW-0678">Repressor</keyword>
<comment type="caution">
    <text evidence="11">The sequence shown here is derived from an EMBL/GenBank/DDBJ whole genome shotgun (WGS) entry which is preliminary data.</text>
</comment>
<evidence type="ECO:0000256" key="3">
    <source>
        <dbReference type="ARBA" id="ARBA00011364"/>
    </source>
</evidence>
<evidence type="ECO:0000256" key="1">
    <source>
        <dbReference type="ARBA" id="ARBA00004123"/>
    </source>
</evidence>
<dbReference type="PANTHER" id="PTHR12623">
    <property type="entry name" value="NGFI-A BINDING PROTEIN"/>
    <property type="match status" value="1"/>
</dbReference>
<evidence type="ECO:0008006" key="13">
    <source>
        <dbReference type="Google" id="ProtNLM"/>
    </source>
</evidence>
<feature type="region of interest" description="Disordered" evidence="8">
    <location>
        <begin position="101"/>
        <end position="198"/>
    </location>
</feature>
<dbReference type="Proteomes" id="UP000824540">
    <property type="component" value="Unassembled WGS sequence"/>
</dbReference>
<evidence type="ECO:0000256" key="5">
    <source>
        <dbReference type="ARBA" id="ARBA00023015"/>
    </source>
</evidence>
<comment type="subunit">
    <text evidence="3">Homomultimers may associate with EGR1 bound to DNA.</text>
</comment>
<evidence type="ECO:0000256" key="4">
    <source>
        <dbReference type="ARBA" id="ARBA00022491"/>
    </source>
</evidence>
<feature type="compositionally biased region" description="Polar residues" evidence="8">
    <location>
        <begin position="101"/>
        <end position="116"/>
    </location>
</feature>
<evidence type="ECO:0000256" key="2">
    <source>
        <dbReference type="ARBA" id="ARBA00008864"/>
    </source>
</evidence>
<dbReference type="Pfam" id="PF04905">
    <property type="entry name" value="NCD2"/>
    <property type="match status" value="1"/>
</dbReference>
<evidence type="ECO:0000256" key="8">
    <source>
        <dbReference type="SAM" id="MobiDB-lite"/>
    </source>
</evidence>
<evidence type="ECO:0000256" key="7">
    <source>
        <dbReference type="ARBA" id="ARBA00023242"/>
    </source>
</evidence>
<accession>A0A8T2PQ20</accession>
<evidence type="ECO:0000256" key="6">
    <source>
        <dbReference type="ARBA" id="ARBA00023163"/>
    </source>
</evidence>
<comment type="subcellular location">
    <subcellularLocation>
        <location evidence="1">Nucleus</location>
    </subcellularLocation>
</comment>
<dbReference type="Gene3D" id="1.20.120.2010">
    <property type="entry name" value="NAB conserved domain 2"/>
    <property type="match status" value="1"/>
</dbReference>
<keyword evidence="12" id="KW-1185">Reference proteome</keyword>
<dbReference type="OrthoDB" id="10028556at2759"/>
<sequence length="320" mass="34995">MSMPRTLGELQLYRVLQRANLLAYYATFIQQGGDDVQQLCEAGEEEFLEIMALVGMATKPLHVRRLQKALRDWTASPTLFNQPPANISLNGVPVLNVEATSGTRRSLSNGQPGSLSDSDEQASPIALQNGSPKSPCSQASPRLPENLSRDSLPPTMLHWPSPDPNNPTESEATEDQFSPAPSTPPSTSSSQALAWPGGRLDPETARLMIINEAAAQFCIHDNALLLRRVELFSLARQVARECAYTSTLRSRRKSLDDSSLPPQKRIKQEENGLGPECVHQGALRPRGNEDSSSGESHDGLTPGFKEPQKLMIGLICFEQM</sequence>
<evidence type="ECO:0000259" key="10">
    <source>
        <dbReference type="Pfam" id="PF04905"/>
    </source>
</evidence>
<feature type="region of interest" description="Disordered" evidence="8">
    <location>
        <begin position="246"/>
        <end position="305"/>
    </location>
</feature>
<dbReference type="GO" id="GO:0005634">
    <property type="term" value="C:nucleus"/>
    <property type="evidence" value="ECO:0007669"/>
    <property type="project" value="UniProtKB-SubCell"/>
</dbReference>
<dbReference type="AlphaFoldDB" id="A0A8T2PQ20"/>
<evidence type="ECO:0000259" key="9">
    <source>
        <dbReference type="Pfam" id="PF04904"/>
    </source>
</evidence>
<protein>
    <recommendedName>
        <fullName evidence="13">NGFI-A binding protein 2 (EGR1 binding protein 2)</fullName>
    </recommendedName>
</protein>
<name>A0A8T2PQ20_9TELE</name>
<dbReference type="EMBL" id="JAFBMS010000004">
    <property type="protein sequence ID" value="KAG9353456.1"/>
    <property type="molecule type" value="Genomic_DNA"/>
</dbReference>
<comment type="similarity">
    <text evidence="2">Belongs to the NAB family.</text>
</comment>
<feature type="compositionally biased region" description="Polar residues" evidence="8">
    <location>
        <begin position="126"/>
        <end position="140"/>
    </location>
</feature>